<evidence type="ECO:0000313" key="2">
    <source>
        <dbReference type="EMBL" id="MCB8883202.1"/>
    </source>
</evidence>
<evidence type="ECO:0000313" key="3">
    <source>
        <dbReference type="Proteomes" id="UP000721844"/>
    </source>
</evidence>
<comment type="caution">
    <text evidence="2">The sequence shown here is derived from an EMBL/GenBank/DDBJ whole genome shotgun (WGS) entry which is preliminary data.</text>
</comment>
<dbReference type="Proteomes" id="UP000721844">
    <property type="component" value="Unassembled WGS sequence"/>
</dbReference>
<name>A0A964E672_9PROT</name>
<dbReference type="AlphaFoldDB" id="A0A964E672"/>
<proteinExistence type="predicted"/>
<dbReference type="EMBL" id="JAESVA010000011">
    <property type="protein sequence ID" value="MCB8883202.1"/>
    <property type="molecule type" value="Genomic_DNA"/>
</dbReference>
<dbReference type="InterPro" id="IPR012902">
    <property type="entry name" value="N_methyl_site"/>
</dbReference>
<reference evidence="2 3" key="1">
    <citation type="journal article" date="2021" name="Microorganisms">
        <title>Acidisoma silvae sp. nov. and Acidisomacellulosilytica sp. nov., Two Acidophilic Bacteria Isolated from Decaying Wood, Hydrolyzing Cellulose and Producing Poly-3-hydroxybutyrate.</title>
        <authorList>
            <person name="Mieszkin S."/>
            <person name="Pouder E."/>
            <person name="Uroz S."/>
            <person name="Simon-Colin C."/>
            <person name="Alain K."/>
        </authorList>
    </citation>
    <scope>NUCLEOTIDE SEQUENCE [LARGE SCALE GENOMIC DNA]</scope>
    <source>
        <strain evidence="2 3">HW T5.17</strain>
    </source>
</reference>
<feature type="transmembrane region" description="Helical" evidence="1">
    <location>
        <begin position="36"/>
        <end position="58"/>
    </location>
</feature>
<evidence type="ECO:0000256" key="1">
    <source>
        <dbReference type="SAM" id="Phobius"/>
    </source>
</evidence>
<dbReference type="NCBIfam" id="TIGR02532">
    <property type="entry name" value="IV_pilin_GFxxxE"/>
    <property type="match status" value="1"/>
</dbReference>
<keyword evidence="1" id="KW-0472">Membrane</keyword>
<organism evidence="2 3">
    <name type="scientific">Acidisoma cellulosilyticum</name>
    <dbReference type="NCBI Taxonomy" id="2802395"/>
    <lineage>
        <taxon>Bacteria</taxon>
        <taxon>Pseudomonadati</taxon>
        <taxon>Pseudomonadota</taxon>
        <taxon>Alphaproteobacteria</taxon>
        <taxon>Acetobacterales</taxon>
        <taxon>Acidocellaceae</taxon>
        <taxon>Acidisoma</taxon>
    </lineage>
</organism>
<accession>A0A964E672</accession>
<dbReference type="Pfam" id="PF07963">
    <property type="entry name" value="N_methyl"/>
    <property type="match status" value="1"/>
</dbReference>
<sequence>MGRASPAAGRAGQRTCRHHVGTRGVTVKRGETVPDAGFTLVETLVALVVLGFIVAGLAQGLRFGMHAWDYQNRTIARDSALDTTDRTLRALLAGLAPGYDPHNPAIVGSPNSLQFNADLPVNAPIGPTRLARMRLIVQPGLGLLLRWQPEFHAHWLAPPLSRVSVLLPNVDAIAFAYYRSGGRQPAGWVTDWSGNSPPQLIRIHLSLTPHSDHWPDIIVAPMRLPDID</sequence>
<keyword evidence="1" id="KW-0812">Transmembrane</keyword>
<keyword evidence="3" id="KW-1185">Reference proteome</keyword>
<protein>
    <submittedName>
        <fullName evidence="2">Prepilin-type N-terminal cleavage/methylation domain-containing protein</fullName>
    </submittedName>
</protein>
<dbReference type="InterPro" id="IPR045584">
    <property type="entry name" value="Pilin-like"/>
</dbReference>
<dbReference type="PROSITE" id="PS00409">
    <property type="entry name" value="PROKAR_NTER_METHYL"/>
    <property type="match status" value="1"/>
</dbReference>
<dbReference type="SUPFAM" id="SSF54523">
    <property type="entry name" value="Pili subunits"/>
    <property type="match status" value="1"/>
</dbReference>
<keyword evidence="1" id="KW-1133">Transmembrane helix</keyword>
<gene>
    <name evidence="2" type="ORF">ACELLULO517_23335</name>
</gene>